<dbReference type="RefSeq" id="WP_268045952.1">
    <property type="nucleotide sequence ID" value="NZ_CP104064.1"/>
</dbReference>
<evidence type="ECO:0000313" key="1">
    <source>
        <dbReference type="EMBL" id="WAH38386.1"/>
    </source>
</evidence>
<dbReference type="InterPro" id="IPR024078">
    <property type="entry name" value="LmbE-like_dom_sf"/>
</dbReference>
<accession>A0ABY6Z677</accession>
<evidence type="ECO:0000313" key="2">
    <source>
        <dbReference type="Proteomes" id="UP001164803"/>
    </source>
</evidence>
<dbReference type="EMBL" id="CP104064">
    <property type="protein sequence ID" value="WAH38386.1"/>
    <property type="molecule type" value="Genomic_DNA"/>
</dbReference>
<dbReference type="SUPFAM" id="SSF102588">
    <property type="entry name" value="LmbE-like"/>
    <property type="match status" value="1"/>
</dbReference>
<reference evidence="1" key="1">
    <citation type="submission" date="2022-08" db="EMBL/GenBank/DDBJ databases">
        <title>Alicyclobacillus dauci DSM2870, complete genome.</title>
        <authorList>
            <person name="Wang Q."/>
            <person name="Cai R."/>
            <person name="Wang Z."/>
        </authorList>
    </citation>
    <scope>NUCLEOTIDE SEQUENCE</scope>
    <source>
        <strain evidence="1">DSM 28700</strain>
    </source>
</reference>
<dbReference type="PANTHER" id="PTHR12993:SF11">
    <property type="entry name" value="N-ACETYLGLUCOSAMINYL-PHOSPHATIDYLINOSITOL DE-N-ACETYLASE"/>
    <property type="match status" value="1"/>
</dbReference>
<keyword evidence="2" id="KW-1185">Reference proteome</keyword>
<dbReference type="Proteomes" id="UP001164803">
    <property type="component" value="Chromosome"/>
</dbReference>
<dbReference type="Pfam" id="PF02585">
    <property type="entry name" value="PIG-L"/>
    <property type="match status" value="1"/>
</dbReference>
<gene>
    <name evidence="1" type="ORF">NZD86_07880</name>
</gene>
<name>A0ABY6Z677_9BACL</name>
<organism evidence="1 2">
    <name type="scientific">Alicyclobacillus dauci</name>
    <dbReference type="NCBI Taxonomy" id="1475485"/>
    <lineage>
        <taxon>Bacteria</taxon>
        <taxon>Bacillati</taxon>
        <taxon>Bacillota</taxon>
        <taxon>Bacilli</taxon>
        <taxon>Bacillales</taxon>
        <taxon>Alicyclobacillaceae</taxon>
        <taxon>Alicyclobacillus</taxon>
    </lineage>
</organism>
<dbReference type="InterPro" id="IPR003737">
    <property type="entry name" value="GlcNAc_PI_deacetylase-related"/>
</dbReference>
<sequence>MNIRNVLGLPEVLDVKKVIAIQPHPDDNEVNIAGTLMELHNRGCEIVYVTVTDGRAGGWGTVQDPNQIVRVREQEKINAGKMIGVDKHIDLGFPDGGNYDIETLTKRLVEIYRQEKPDLVFTVDPWMPYEAHPDHVKVGRAASSALLFSNNPILYPIETHDVFQVPQIAFYATSYPNTWIDITANFERKMESIVAHKSQFDNETWSFVRLYFAEAASEAYLRISTETKGFAETLKVLAHMELHSVPTTLFS</sequence>
<dbReference type="PANTHER" id="PTHR12993">
    <property type="entry name" value="N-ACETYLGLUCOSAMINYL-PHOSPHATIDYLINOSITOL DE-N-ACETYLASE-RELATED"/>
    <property type="match status" value="1"/>
</dbReference>
<proteinExistence type="predicted"/>
<dbReference type="Gene3D" id="3.40.50.10320">
    <property type="entry name" value="LmbE-like"/>
    <property type="match status" value="1"/>
</dbReference>
<protein>
    <submittedName>
        <fullName evidence="1">PIG-L family deacetylase</fullName>
    </submittedName>
</protein>